<dbReference type="CDD" id="cd08977">
    <property type="entry name" value="SusD"/>
    <property type="match status" value="1"/>
</dbReference>
<protein>
    <recommendedName>
        <fullName evidence="10">SusD-like starch-binding protein associating with outer membrane</fullName>
    </recommendedName>
</protein>
<dbReference type="InterPro" id="IPR011990">
    <property type="entry name" value="TPR-like_helical_dom_sf"/>
</dbReference>
<feature type="domain" description="RagB/SusD" evidence="6">
    <location>
        <begin position="341"/>
        <end position="413"/>
    </location>
</feature>
<dbReference type="Proteomes" id="UP000286402">
    <property type="component" value="Unassembled WGS sequence"/>
</dbReference>
<organism evidence="8 9">
    <name type="scientific">Sphingobacterium siyangense</name>
    <dbReference type="NCBI Taxonomy" id="459529"/>
    <lineage>
        <taxon>Bacteria</taxon>
        <taxon>Pseudomonadati</taxon>
        <taxon>Bacteroidota</taxon>
        <taxon>Sphingobacteriia</taxon>
        <taxon>Sphingobacteriales</taxon>
        <taxon>Sphingobacteriaceae</taxon>
        <taxon>Sphingobacterium</taxon>
    </lineage>
</organism>
<evidence type="ECO:0000256" key="5">
    <source>
        <dbReference type="ARBA" id="ARBA00023237"/>
    </source>
</evidence>
<keyword evidence="5" id="KW-0998">Cell outer membrane</keyword>
<dbReference type="GO" id="GO:0009279">
    <property type="term" value="C:cell outer membrane"/>
    <property type="evidence" value="ECO:0007669"/>
    <property type="project" value="UniProtKB-SubCell"/>
</dbReference>
<name>A0A420G9S0_9SPHI</name>
<gene>
    <name evidence="8" type="ORF">BCY89_00035</name>
</gene>
<evidence type="ECO:0000313" key="8">
    <source>
        <dbReference type="EMBL" id="RKF41942.1"/>
    </source>
</evidence>
<dbReference type="SUPFAM" id="SSF48452">
    <property type="entry name" value="TPR-like"/>
    <property type="match status" value="1"/>
</dbReference>
<keyword evidence="4" id="KW-0472">Membrane</keyword>
<evidence type="ECO:0000259" key="7">
    <source>
        <dbReference type="Pfam" id="PF14322"/>
    </source>
</evidence>
<comment type="similarity">
    <text evidence="2">Belongs to the SusD family.</text>
</comment>
<dbReference type="InterPro" id="IPR033985">
    <property type="entry name" value="SusD-like_N"/>
</dbReference>
<sequence>MSNFKSFILMNNKIKIGLLCLLLGTTSVSCEKFLDAKSNSSITVPSTIRDLRAILDHDIEMNNFYPGPLEIAADDFLLTDVGYWSIYQEGQDAYTWNDQGIQGAWWSIPYKVISNTNIILEGLERIKEGNLKERQSIEGEALFLRGWALFYLAQTYCMPYTYSDAGDGLGMVIPKSSSTVITEKRASLKETYTQIIADLTKAISLLPNQQEYVTRSSKLAAFAAMARIYLTIGDYKNAEMMVDQVFEIRSDLLDYATLDRKASLPLNMDNNTEIMYTGGSSSSSFYILNANVYINPELYKLYDDGDLRKEIFFEKGKQGYKFKGFQNGEQTGFYGGLVMDELYLIKAECLARKTQLTEGLSYLNKLVRNRYDKLKFVPLTAGTGKELLDKVLLERRKEMVCRGQRWLDIRRLNKEGTWNLTLSRSISDGKVTHNFVLPPNDLRYAFLVPQKAMIDNKYIQNPR</sequence>
<dbReference type="Pfam" id="PF07980">
    <property type="entry name" value="SusD_RagB"/>
    <property type="match status" value="1"/>
</dbReference>
<proteinExistence type="inferred from homology"/>
<evidence type="ECO:0000256" key="1">
    <source>
        <dbReference type="ARBA" id="ARBA00004442"/>
    </source>
</evidence>
<evidence type="ECO:0008006" key="10">
    <source>
        <dbReference type="Google" id="ProtNLM"/>
    </source>
</evidence>
<feature type="domain" description="SusD-like N-terminal" evidence="7">
    <location>
        <begin position="32"/>
        <end position="230"/>
    </location>
</feature>
<reference evidence="8 9" key="1">
    <citation type="submission" date="2016-07" db="EMBL/GenBank/DDBJ databases">
        <title>Genome analysis of Sphingobacterium siyangense T12B17.</title>
        <authorList>
            <person name="Xu D."/>
            <person name="Su Y."/>
            <person name="Zheng S."/>
        </authorList>
    </citation>
    <scope>NUCLEOTIDE SEQUENCE [LARGE SCALE GENOMIC DNA]</scope>
    <source>
        <strain evidence="8 9">T12B17</strain>
    </source>
</reference>
<evidence type="ECO:0000259" key="6">
    <source>
        <dbReference type="Pfam" id="PF07980"/>
    </source>
</evidence>
<dbReference type="Gene3D" id="1.25.40.390">
    <property type="match status" value="1"/>
</dbReference>
<dbReference type="PROSITE" id="PS51257">
    <property type="entry name" value="PROKAR_LIPOPROTEIN"/>
    <property type="match status" value="1"/>
</dbReference>
<comment type="caution">
    <text evidence="8">The sequence shown here is derived from an EMBL/GenBank/DDBJ whole genome shotgun (WGS) entry which is preliminary data.</text>
</comment>
<comment type="subcellular location">
    <subcellularLocation>
        <location evidence="1">Cell outer membrane</location>
    </subcellularLocation>
</comment>
<evidence type="ECO:0000313" key="9">
    <source>
        <dbReference type="Proteomes" id="UP000286402"/>
    </source>
</evidence>
<dbReference type="InterPro" id="IPR012944">
    <property type="entry name" value="SusD_RagB_dom"/>
</dbReference>
<evidence type="ECO:0000256" key="4">
    <source>
        <dbReference type="ARBA" id="ARBA00023136"/>
    </source>
</evidence>
<dbReference type="EMBL" id="MCAQ01000001">
    <property type="protein sequence ID" value="RKF41942.1"/>
    <property type="molecule type" value="Genomic_DNA"/>
</dbReference>
<keyword evidence="3" id="KW-0732">Signal</keyword>
<accession>A0A420G9S0</accession>
<keyword evidence="9" id="KW-1185">Reference proteome</keyword>
<evidence type="ECO:0000256" key="2">
    <source>
        <dbReference type="ARBA" id="ARBA00006275"/>
    </source>
</evidence>
<evidence type="ECO:0000256" key="3">
    <source>
        <dbReference type="ARBA" id="ARBA00022729"/>
    </source>
</evidence>
<dbReference type="AlphaFoldDB" id="A0A420G9S0"/>
<dbReference type="Pfam" id="PF14322">
    <property type="entry name" value="SusD-like_3"/>
    <property type="match status" value="1"/>
</dbReference>